<sequence length="649" mass="70854">MFGVGGLGYNATQGVVRAYARLLLDIQKPFAQQKTSQFQAMKKALVKKYPIFHQYEGAWIILSMTTVVLKGSSKQWRKDQKLLPKTIAHCERTCKHIKSLAKKDSDDDMALEDVEVDLDENEEANVDDSGAPSNTTAPPAEEPLRRRHKCGPAPGYKKAGPTDANPALTNGESSTTNTQPATAPQAGSTNANPMSTNGKSSTANLQPASTTMTVQPAIPIEPIVAAKPNNTTIQPIVSTTTPAATSSSLVPAESLISAATEGETAAPTKPPNPQSRGKQTTDNTSAAEAVTVAPETPAEAINSKAAATTKCRPGRPRATGVKAKDDKPKQKKAVQPKEKKLTNGVPRPQRNTRSRPAVDKGDQVTLNTNKKRQNDDADTTNDSQASKKQHIDKEMCPWDGCLAIPEKETRTPNLQAALDKLGQGQNIDADQKDRLQQKVHNELRAMVAEIPEQLGWPMDVTFENMPERVKNLKDAMYHLMDNHIRGATARNVADWGEEGLRDVIKDNAHSGYYGPRGSKIIEEAFYALFKAKDIRGLLAGTLDNIISDGLKEVSVGGVDRKWWLGLRGLDLTDQQFLDVLLVPHVANILIMEDMQDKETEADGLHRKPADYGRIFHDILKPNNIARTNEPLRFGRKMSLNRKNNATGST</sequence>
<evidence type="ECO:0000313" key="2">
    <source>
        <dbReference type="EMBL" id="CAA7270370.1"/>
    </source>
</evidence>
<gene>
    <name evidence="2" type="ORF">AAE3_LOCUS12621</name>
</gene>
<accession>A0A8S0WIG4</accession>
<protein>
    <recommendedName>
        <fullName evidence="4">Restriction of telomere capping protein 4 C-terminal domain-containing protein</fullName>
    </recommendedName>
</protein>
<comment type="caution">
    <text evidence="2">The sequence shown here is derived from an EMBL/GenBank/DDBJ whole genome shotgun (WGS) entry which is preliminary data.</text>
</comment>
<feature type="region of interest" description="Disordered" evidence="1">
    <location>
        <begin position="121"/>
        <end position="211"/>
    </location>
</feature>
<name>A0A8S0WIG4_CYCAE</name>
<dbReference type="OrthoDB" id="2686745at2759"/>
<reference evidence="2 3" key="1">
    <citation type="submission" date="2020-01" db="EMBL/GenBank/DDBJ databases">
        <authorList>
            <person name="Gupta K D."/>
        </authorList>
    </citation>
    <scope>NUCLEOTIDE SEQUENCE [LARGE SCALE GENOMIC DNA]</scope>
</reference>
<dbReference type="EMBL" id="CACVBS010000090">
    <property type="protein sequence ID" value="CAA7270370.1"/>
    <property type="molecule type" value="Genomic_DNA"/>
</dbReference>
<feature type="compositionally biased region" description="Low complexity" evidence="1">
    <location>
        <begin position="175"/>
        <end position="186"/>
    </location>
</feature>
<evidence type="ECO:0008006" key="4">
    <source>
        <dbReference type="Google" id="ProtNLM"/>
    </source>
</evidence>
<keyword evidence="3" id="KW-1185">Reference proteome</keyword>
<evidence type="ECO:0000313" key="3">
    <source>
        <dbReference type="Proteomes" id="UP000467700"/>
    </source>
</evidence>
<proteinExistence type="predicted"/>
<organism evidence="2 3">
    <name type="scientific">Cyclocybe aegerita</name>
    <name type="common">Black poplar mushroom</name>
    <name type="synonym">Agrocybe aegerita</name>
    <dbReference type="NCBI Taxonomy" id="1973307"/>
    <lineage>
        <taxon>Eukaryota</taxon>
        <taxon>Fungi</taxon>
        <taxon>Dikarya</taxon>
        <taxon>Basidiomycota</taxon>
        <taxon>Agaricomycotina</taxon>
        <taxon>Agaricomycetes</taxon>
        <taxon>Agaricomycetidae</taxon>
        <taxon>Agaricales</taxon>
        <taxon>Agaricineae</taxon>
        <taxon>Bolbitiaceae</taxon>
        <taxon>Cyclocybe</taxon>
    </lineage>
</organism>
<feature type="region of interest" description="Disordered" evidence="1">
    <location>
        <begin position="260"/>
        <end position="391"/>
    </location>
</feature>
<dbReference type="AlphaFoldDB" id="A0A8S0WIG4"/>
<dbReference type="Proteomes" id="UP000467700">
    <property type="component" value="Unassembled WGS sequence"/>
</dbReference>
<feature type="compositionally biased region" description="Polar residues" evidence="1">
    <location>
        <begin position="187"/>
        <end position="211"/>
    </location>
</feature>
<feature type="compositionally biased region" description="Polar residues" evidence="1">
    <location>
        <begin position="274"/>
        <end position="286"/>
    </location>
</feature>
<evidence type="ECO:0000256" key="1">
    <source>
        <dbReference type="SAM" id="MobiDB-lite"/>
    </source>
</evidence>